<dbReference type="GO" id="GO:0006420">
    <property type="term" value="P:arginyl-tRNA aminoacylation"/>
    <property type="evidence" value="ECO:0007669"/>
    <property type="project" value="InterPro"/>
</dbReference>
<dbReference type="PROSITE" id="PS50861">
    <property type="entry name" value="AA_TRNA_LIGASE_II_GLYAB"/>
    <property type="match status" value="1"/>
</dbReference>
<evidence type="ECO:0000256" key="7">
    <source>
        <dbReference type="ARBA" id="ARBA00022840"/>
    </source>
</evidence>
<comment type="catalytic activity">
    <reaction evidence="10">
        <text>tRNA(Gly) + glycine + ATP = glycyl-tRNA(Gly) + AMP + diphosphate</text>
        <dbReference type="Rhea" id="RHEA:16013"/>
        <dbReference type="Rhea" id="RHEA-COMP:9664"/>
        <dbReference type="Rhea" id="RHEA-COMP:9683"/>
        <dbReference type="ChEBI" id="CHEBI:30616"/>
        <dbReference type="ChEBI" id="CHEBI:33019"/>
        <dbReference type="ChEBI" id="CHEBI:57305"/>
        <dbReference type="ChEBI" id="CHEBI:78442"/>
        <dbReference type="ChEBI" id="CHEBI:78522"/>
        <dbReference type="ChEBI" id="CHEBI:456215"/>
        <dbReference type="EC" id="6.1.1.14"/>
    </reaction>
</comment>
<evidence type="ECO:0000259" key="11">
    <source>
        <dbReference type="Pfam" id="PF05746"/>
    </source>
</evidence>
<accession>A0A3B0XW94</accession>
<dbReference type="GO" id="GO:0004820">
    <property type="term" value="F:glycine-tRNA ligase activity"/>
    <property type="evidence" value="ECO:0007669"/>
    <property type="project" value="UniProtKB-EC"/>
</dbReference>
<gene>
    <name evidence="12" type="ORF">MNBD_GAMMA11-566</name>
</gene>
<dbReference type="GO" id="GO:0005524">
    <property type="term" value="F:ATP binding"/>
    <property type="evidence" value="ECO:0007669"/>
    <property type="project" value="UniProtKB-KW"/>
</dbReference>
<keyword evidence="6" id="KW-0547">Nucleotide-binding</keyword>
<dbReference type="PRINTS" id="PR01045">
    <property type="entry name" value="TRNASYNTHGB"/>
</dbReference>
<dbReference type="EC" id="6.1.1.14" evidence="3"/>
<dbReference type="SUPFAM" id="SSF109604">
    <property type="entry name" value="HD-domain/PDEase-like"/>
    <property type="match status" value="1"/>
</dbReference>
<feature type="domain" description="DALR anticodon binding" evidence="11">
    <location>
        <begin position="581"/>
        <end position="675"/>
    </location>
</feature>
<evidence type="ECO:0000256" key="6">
    <source>
        <dbReference type="ARBA" id="ARBA00022741"/>
    </source>
</evidence>
<dbReference type="Pfam" id="PF02092">
    <property type="entry name" value="tRNA_synt_2f"/>
    <property type="match status" value="1"/>
</dbReference>
<dbReference type="HAMAP" id="MF_00255">
    <property type="entry name" value="Gly_tRNA_synth_beta"/>
    <property type="match status" value="1"/>
</dbReference>
<dbReference type="EMBL" id="UOFG01000266">
    <property type="protein sequence ID" value="VAW66239.1"/>
    <property type="molecule type" value="Genomic_DNA"/>
</dbReference>
<dbReference type="PANTHER" id="PTHR30075">
    <property type="entry name" value="GLYCYL-TRNA SYNTHETASE"/>
    <property type="match status" value="1"/>
</dbReference>
<name>A0A3B0XW94_9ZZZZ</name>
<comment type="similarity">
    <text evidence="2">Belongs to the class-II aminoacyl-tRNA synthetase family.</text>
</comment>
<dbReference type="PANTHER" id="PTHR30075:SF2">
    <property type="entry name" value="GLYCINE--TRNA LIGASE, CHLOROPLASTIC_MITOCHONDRIAL 2"/>
    <property type="match status" value="1"/>
</dbReference>
<keyword evidence="4" id="KW-0963">Cytoplasm</keyword>
<evidence type="ECO:0000256" key="3">
    <source>
        <dbReference type="ARBA" id="ARBA00012829"/>
    </source>
</evidence>
<reference evidence="12" key="1">
    <citation type="submission" date="2018-06" db="EMBL/GenBank/DDBJ databases">
        <authorList>
            <person name="Zhirakovskaya E."/>
        </authorList>
    </citation>
    <scope>NUCLEOTIDE SEQUENCE</scope>
</reference>
<keyword evidence="5 12" id="KW-0436">Ligase</keyword>
<dbReference type="NCBIfam" id="TIGR00211">
    <property type="entry name" value="glyS"/>
    <property type="match status" value="1"/>
</dbReference>
<comment type="subcellular location">
    <subcellularLocation>
        <location evidence="1">Cytoplasm</location>
    </subcellularLocation>
</comment>
<proteinExistence type="inferred from homology"/>
<dbReference type="GO" id="GO:0004814">
    <property type="term" value="F:arginine-tRNA ligase activity"/>
    <property type="evidence" value="ECO:0007669"/>
    <property type="project" value="InterPro"/>
</dbReference>
<keyword evidence="9 12" id="KW-0030">Aminoacyl-tRNA synthetase</keyword>
<dbReference type="InterPro" id="IPR015944">
    <property type="entry name" value="Gly-tRNA-synth_bsu"/>
</dbReference>
<evidence type="ECO:0000256" key="9">
    <source>
        <dbReference type="ARBA" id="ARBA00023146"/>
    </source>
</evidence>
<keyword evidence="8" id="KW-0648">Protein biosynthesis</keyword>
<evidence type="ECO:0000256" key="10">
    <source>
        <dbReference type="ARBA" id="ARBA00047937"/>
    </source>
</evidence>
<evidence type="ECO:0000256" key="4">
    <source>
        <dbReference type="ARBA" id="ARBA00022490"/>
    </source>
</evidence>
<organism evidence="12">
    <name type="scientific">hydrothermal vent metagenome</name>
    <dbReference type="NCBI Taxonomy" id="652676"/>
    <lineage>
        <taxon>unclassified sequences</taxon>
        <taxon>metagenomes</taxon>
        <taxon>ecological metagenomes</taxon>
    </lineage>
</organism>
<evidence type="ECO:0000256" key="5">
    <source>
        <dbReference type="ARBA" id="ARBA00022598"/>
    </source>
</evidence>
<dbReference type="InterPro" id="IPR008909">
    <property type="entry name" value="DALR_anticod-bd"/>
</dbReference>
<evidence type="ECO:0000256" key="2">
    <source>
        <dbReference type="ARBA" id="ARBA00008226"/>
    </source>
</evidence>
<evidence type="ECO:0000256" key="1">
    <source>
        <dbReference type="ARBA" id="ARBA00004496"/>
    </source>
</evidence>
<dbReference type="GO" id="GO:0006426">
    <property type="term" value="P:glycyl-tRNA aminoacylation"/>
    <property type="evidence" value="ECO:0007669"/>
    <property type="project" value="InterPro"/>
</dbReference>
<evidence type="ECO:0000313" key="12">
    <source>
        <dbReference type="EMBL" id="VAW66239.1"/>
    </source>
</evidence>
<dbReference type="AlphaFoldDB" id="A0A3B0XW94"/>
<protein>
    <recommendedName>
        <fullName evidence="3">glycine--tRNA ligase</fullName>
        <ecNumber evidence="3">6.1.1.14</ecNumber>
    </recommendedName>
</protein>
<dbReference type="InterPro" id="IPR006194">
    <property type="entry name" value="Gly-tRNA-synth_heterodimer"/>
</dbReference>
<keyword evidence="7" id="KW-0067">ATP-binding</keyword>
<dbReference type="Pfam" id="PF05746">
    <property type="entry name" value="DALR_1"/>
    <property type="match status" value="1"/>
</dbReference>
<dbReference type="GO" id="GO:0005829">
    <property type="term" value="C:cytosol"/>
    <property type="evidence" value="ECO:0007669"/>
    <property type="project" value="TreeGrafter"/>
</dbReference>
<sequence length="690" mass="76153">MSSRDLLIETGTEELPPKALNKLSDAFAAGIEAGLKEAGIQFKKIKAYASPRRLAVLVDSVEESQADRNIEKLGPAVKAAFDKEGNPTKAAQGFARGCGVEVAELARTDTDKGERLVFRVEEKGLPTKELVADIVSQSLAKLPVPKRMRWGESDAEFVRPVHWMVMLFGHDVIDAQIMGIKSGRESRGHRFHHPEVINLQSPSDYVSRLRAPGYVMVDRDERIESIRQQAEDAAKKLGGKVLIDENLLQEVSALVEWPVAVSGDFDKDFLEVPAESLISSMQDHQKYFPVVDSSGHLLPHFITISNIESKDPAKVKDGNERVIRPRLGDAKFFWEQDNKKKLEDHIESLDKVVFQNELGSVGDKSRRVASIAEAIANALNENTAYAKRAGLLCKCDLMTEMVCEFSDLQGIMGRYYAINNGEPVQVADALDEQYMPRFAGDKLPAGKTGQIVSLADKLDTLLGIFSIGQKPTGEKDPFALRRAALGVLRILIECKLDLDLKVLLGYAATAYADQPGAEKAVNEVIGFMLGRLKVYYTSQGISVDVYDAVLALEPTRPLDFDRRIHAVNAFGKLEEAQSLAAANKRIGNILKKVEGRLPTTVNVKLLAEDAEKALYEQLQSMAARVRPQLDVGDYASALKQLAGLRDSIDDFFDKVMVMVDDKALKNNRIALLAQLHGLFIETADLSRLQS</sequence>
<evidence type="ECO:0000256" key="8">
    <source>
        <dbReference type="ARBA" id="ARBA00022917"/>
    </source>
</evidence>